<accession>A0A1F7S0S7</accession>
<protein>
    <submittedName>
        <fullName evidence="1">Uncharacterized protein</fullName>
    </submittedName>
</protein>
<sequence>MNEKETFKKIFNVTEEQKKEIIYYILEEHKTLLELYMIKAKEIKMENEIGYFSFANTVNFFGFCESKPELASVFYGAIGEMYKIMKMENYKPIIKIDYITR</sequence>
<dbReference type="EMBL" id="MGDD01000074">
    <property type="protein sequence ID" value="OGL47423.1"/>
    <property type="molecule type" value="Genomic_DNA"/>
</dbReference>
<evidence type="ECO:0000313" key="2">
    <source>
        <dbReference type="Proteomes" id="UP000179266"/>
    </source>
</evidence>
<organism evidence="1 2">
    <name type="scientific">Candidatus Schekmanbacteria bacterium RBG_13_48_7</name>
    <dbReference type="NCBI Taxonomy" id="1817878"/>
    <lineage>
        <taxon>Bacteria</taxon>
        <taxon>Candidatus Schekmaniibacteriota</taxon>
    </lineage>
</organism>
<comment type="caution">
    <text evidence="1">The sequence shown here is derived from an EMBL/GenBank/DDBJ whole genome shotgun (WGS) entry which is preliminary data.</text>
</comment>
<evidence type="ECO:0000313" key="1">
    <source>
        <dbReference type="EMBL" id="OGL47423.1"/>
    </source>
</evidence>
<dbReference type="Proteomes" id="UP000179266">
    <property type="component" value="Unassembled WGS sequence"/>
</dbReference>
<proteinExistence type="predicted"/>
<gene>
    <name evidence="1" type="ORF">A2161_09110</name>
</gene>
<dbReference type="AlphaFoldDB" id="A0A1F7S0S7"/>
<name>A0A1F7S0S7_9BACT</name>
<reference evidence="1 2" key="1">
    <citation type="journal article" date="2016" name="Nat. Commun.">
        <title>Thousands of microbial genomes shed light on interconnected biogeochemical processes in an aquifer system.</title>
        <authorList>
            <person name="Anantharaman K."/>
            <person name="Brown C.T."/>
            <person name="Hug L.A."/>
            <person name="Sharon I."/>
            <person name="Castelle C.J."/>
            <person name="Probst A.J."/>
            <person name="Thomas B.C."/>
            <person name="Singh A."/>
            <person name="Wilkins M.J."/>
            <person name="Karaoz U."/>
            <person name="Brodie E.L."/>
            <person name="Williams K.H."/>
            <person name="Hubbard S.S."/>
            <person name="Banfield J.F."/>
        </authorList>
    </citation>
    <scope>NUCLEOTIDE SEQUENCE [LARGE SCALE GENOMIC DNA]</scope>
</reference>